<gene>
    <name evidence="3" type="ORF">Ani05nite_26470</name>
</gene>
<dbReference type="Pfam" id="PF01740">
    <property type="entry name" value="STAS"/>
    <property type="match status" value="1"/>
</dbReference>
<evidence type="ECO:0000256" key="1">
    <source>
        <dbReference type="SAM" id="MobiDB-lite"/>
    </source>
</evidence>
<feature type="domain" description="STAS" evidence="2">
    <location>
        <begin position="3"/>
        <end position="116"/>
    </location>
</feature>
<dbReference type="PROSITE" id="PS50801">
    <property type="entry name" value="STAS"/>
    <property type="match status" value="1"/>
</dbReference>
<proteinExistence type="predicted"/>
<dbReference type="RefSeq" id="WP_203768302.1">
    <property type="nucleotide sequence ID" value="NZ_BAAAYJ010000052.1"/>
</dbReference>
<evidence type="ECO:0000259" key="2">
    <source>
        <dbReference type="PROSITE" id="PS50801"/>
    </source>
</evidence>
<evidence type="ECO:0000313" key="4">
    <source>
        <dbReference type="Proteomes" id="UP000647172"/>
    </source>
</evidence>
<reference evidence="3" key="1">
    <citation type="submission" date="2021-01" db="EMBL/GenBank/DDBJ databases">
        <title>Whole genome shotgun sequence of Actinoplanes nipponensis NBRC 14063.</title>
        <authorList>
            <person name="Komaki H."/>
            <person name="Tamura T."/>
        </authorList>
    </citation>
    <scope>NUCLEOTIDE SEQUENCE</scope>
    <source>
        <strain evidence="3">NBRC 14063</strain>
    </source>
</reference>
<organism evidence="3 4">
    <name type="scientific">Actinoplanes nipponensis</name>
    <dbReference type="NCBI Taxonomy" id="135950"/>
    <lineage>
        <taxon>Bacteria</taxon>
        <taxon>Bacillati</taxon>
        <taxon>Actinomycetota</taxon>
        <taxon>Actinomycetes</taxon>
        <taxon>Micromonosporales</taxon>
        <taxon>Micromonosporaceae</taxon>
        <taxon>Actinoplanes</taxon>
    </lineage>
</organism>
<dbReference type="InterPro" id="IPR036513">
    <property type="entry name" value="STAS_dom_sf"/>
</dbReference>
<name>A0A919MP39_9ACTN</name>
<keyword evidence="4" id="KW-1185">Reference proteome</keyword>
<protein>
    <recommendedName>
        <fullName evidence="2">STAS domain-containing protein</fullName>
    </recommendedName>
</protein>
<dbReference type="SUPFAM" id="SSF52091">
    <property type="entry name" value="SpoIIaa-like"/>
    <property type="match status" value="1"/>
</dbReference>
<dbReference type="Proteomes" id="UP000647172">
    <property type="component" value="Unassembled WGS sequence"/>
</dbReference>
<dbReference type="Gene3D" id="3.30.750.24">
    <property type="entry name" value="STAS domain"/>
    <property type="match status" value="1"/>
</dbReference>
<accession>A0A919MP39</accession>
<feature type="region of interest" description="Disordered" evidence="1">
    <location>
        <begin position="102"/>
        <end position="133"/>
    </location>
</feature>
<comment type="caution">
    <text evidence="3">The sequence shown here is derived from an EMBL/GenBank/DDBJ whole genome shotgun (WGS) entry which is preliminary data.</text>
</comment>
<sequence>MRWEHAVRTRRDVSTLRLRGQLDRSGADALHRTLVEEVLRDGVAVVRLDLRGVRFLGASAAAALVAASFAGRAAGRRMIVGACSDEARESLDRTGAAQVMGPAAGVTTGSAALRRPRRFAGRRREPAEAGGAR</sequence>
<dbReference type="AlphaFoldDB" id="A0A919MP39"/>
<evidence type="ECO:0000313" key="3">
    <source>
        <dbReference type="EMBL" id="GIE49113.1"/>
    </source>
</evidence>
<dbReference type="InterPro" id="IPR002645">
    <property type="entry name" value="STAS_dom"/>
</dbReference>
<dbReference type="EMBL" id="BOMQ01000030">
    <property type="protein sequence ID" value="GIE49113.1"/>
    <property type="molecule type" value="Genomic_DNA"/>
</dbReference>